<evidence type="ECO:0000256" key="1">
    <source>
        <dbReference type="SAM" id="MobiDB-lite"/>
    </source>
</evidence>
<protein>
    <submittedName>
        <fullName evidence="3">Uncharacterized protein</fullName>
    </submittedName>
</protein>
<organism evidence="3 4">
    <name type="scientific">Channa striata</name>
    <name type="common">Snakehead murrel</name>
    <name type="synonym">Ophicephalus striatus</name>
    <dbReference type="NCBI Taxonomy" id="64152"/>
    <lineage>
        <taxon>Eukaryota</taxon>
        <taxon>Metazoa</taxon>
        <taxon>Chordata</taxon>
        <taxon>Craniata</taxon>
        <taxon>Vertebrata</taxon>
        <taxon>Euteleostomi</taxon>
        <taxon>Actinopterygii</taxon>
        <taxon>Neopterygii</taxon>
        <taxon>Teleostei</taxon>
        <taxon>Neoteleostei</taxon>
        <taxon>Acanthomorphata</taxon>
        <taxon>Anabantaria</taxon>
        <taxon>Anabantiformes</taxon>
        <taxon>Channoidei</taxon>
        <taxon>Channidae</taxon>
        <taxon>Channa</taxon>
    </lineage>
</organism>
<dbReference type="Proteomes" id="UP001187415">
    <property type="component" value="Unassembled WGS sequence"/>
</dbReference>
<keyword evidence="2" id="KW-0732">Signal</keyword>
<comment type="caution">
    <text evidence="3">The sequence shown here is derived from an EMBL/GenBank/DDBJ whole genome shotgun (WGS) entry which is preliminary data.</text>
</comment>
<reference evidence="3" key="1">
    <citation type="submission" date="2023-07" db="EMBL/GenBank/DDBJ databases">
        <title>Chromosome-level Genome Assembly of Striped Snakehead (Channa striata).</title>
        <authorList>
            <person name="Liu H."/>
        </authorList>
    </citation>
    <scope>NUCLEOTIDE SEQUENCE</scope>
    <source>
        <strain evidence="3">Gz</strain>
        <tissue evidence="3">Muscle</tissue>
    </source>
</reference>
<keyword evidence="4" id="KW-1185">Reference proteome</keyword>
<feature type="signal peptide" evidence="2">
    <location>
        <begin position="1"/>
        <end position="19"/>
    </location>
</feature>
<dbReference type="AlphaFoldDB" id="A0AA88SYA2"/>
<feature type="compositionally biased region" description="Low complexity" evidence="1">
    <location>
        <begin position="107"/>
        <end position="147"/>
    </location>
</feature>
<feature type="chain" id="PRO_5041674807" evidence="2">
    <location>
        <begin position="20"/>
        <end position="154"/>
    </location>
</feature>
<name>A0AA88SYA2_CHASR</name>
<dbReference type="EMBL" id="JAUPFM010000005">
    <property type="protein sequence ID" value="KAK2850782.1"/>
    <property type="molecule type" value="Genomic_DNA"/>
</dbReference>
<evidence type="ECO:0000313" key="4">
    <source>
        <dbReference type="Proteomes" id="UP001187415"/>
    </source>
</evidence>
<evidence type="ECO:0000313" key="3">
    <source>
        <dbReference type="EMBL" id="KAK2850782.1"/>
    </source>
</evidence>
<feature type="region of interest" description="Disordered" evidence="1">
    <location>
        <begin position="103"/>
        <end position="154"/>
    </location>
</feature>
<gene>
    <name evidence="3" type="ORF">Q5P01_007058</name>
</gene>
<accession>A0AA88SYA2</accession>
<evidence type="ECO:0000256" key="2">
    <source>
        <dbReference type="SAM" id="SignalP"/>
    </source>
</evidence>
<proteinExistence type="predicted"/>
<sequence length="154" mass="16725">MEAAGTLLICVLTLWFTQGSCLPADATDKGHDNELHQRLTDLSPSDVSMKEALRLFHSVESVLEQRAEEETNGEEVKALGHLTIKQPANRNIRNGYLVRTTPTPYLTTRAGTSTTTTRATTRASTSTTTRAGTSTIRATTRAGTSSRLPPTRPL</sequence>